<accession>A0A9W9B0B3</accession>
<name>A0A9W9B0B3_9AGAR</name>
<feature type="signal peptide" evidence="1">
    <location>
        <begin position="1"/>
        <end position="21"/>
    </location>
</feature>
<gene>
    <name evidence="2" type="ORF">C8J55DRAFT_499115</name>
</gene>
<comment type="caution">
    <text evidence="2">The sequence shown here is derived from an EMBL/GenBank/DDBJ whole genome shotgun (WGS) entry which is preliminary data.</text>
</comment>
<protein>
    <recommendedName>
        <fullName evidence="4">Secreted protein</fullName>
    </recommendedName>
</protein>
<keyword evidence="1" id="KW-0732">Signal</keyword>
<dbReference type="EMBL" id="JANVFS010000003">
    <property type="protein sequence ID" value="KAJ4493571.1"/>
    <property type="molecule type" value="Genomic_DNA"/>
</dbReference>
<feature type="chain" id="PRO_5040817936" description="Secreted protein" evidence="1">
    <location>
        <begin position="22"/>
        <end position="72"/>
    </location>
</feature>
<dbReference type="AlphaFoldDB" id="A0A9W9B0B3"/>
<evidence type="ECO:0008006" key="4">
    <source>
        <dbReference type="Google" id="ProtNLM"/>
    </source>
</evidence>
<dbReference type="Proteomes" id="UP001150238">
    <property type="component" value="Unassembled WGS sequence"/>
</dbReference>
<evidence type="ECO:0000313" key="2">
    <source>
        <dbReference type="EMBL" id="KAJ4493571.1"/>
    </source>
</evidence>
<evidence type="ECO:0000256" key="1">
    <source>
        <dbReference type="SAM" id="SignalP"/>
    </source>
</evidence>
<reference evidence="2" key="1">
    <citation type="submission" date="2022-08" db="EMBL/GenBank/DDBJ databases">
        <authorList>
            <consortium name="DOE Joint Genome Institute"/>
            <person name="Min B."/>
            <person name="Riley R."/>
            <person name="Sierra-Patev S."/>
            <person name="Naranjo-Ortiz M."/>
            <person name="Looney B."/>
            <person name="Konkel Z."/>
            <person name="Slot J.C."/>
            <person name="Sakamoto Y."/>
            <person name="Steenwyk J.L."/>
            <person name="Rokas A."/>
            <person name="Carro J."/>
            <person name="Camarero S."/>
            <person name="Ferreira P."/>
            <person name="Molpeceres G."/>
            <person name="Ruiz-Duenas F.J."/>
            <person name="Serrano A."/>
            <person name="Henrissat B."/>
            <person name="Drula E."/>
            <person name="Hughes K.W."/>
            <person name="Mata J.L."/>
            <person name="Ishikawa N.K."/>
            <person name="Vargas-Isla R."/>
            <person name="Ushijima S."/>
            <person name="Smith C.A."/>
            <person name="Ahrendt S."/>
            <person name="Andreopoulos W."/>
            <person name="He G."/>
            <person name="Labutti K."/>
            <person name="Lipzen A."/>
            <person name="Ng V."/>
            <person name="Sandor L."/>
            <person name="Barry K."/>
            <person name="Martinez A.T."/>
            <person name="Xiao Y."/>
            <person name="Gibbons J.G."/>
            <person name="Terashima K."/>
            <person name="Hibbett D.S."/>
            <person name="Grigoriev I.V."/>
        </authorList>
    </citation>
    <scope>NUCLEOTIDE SEQUENCE</scope>
    <source>
        <strain evidence="2">Sp2 HRB7682 ss15</strain>
    </source>
</reference>
<organism evidence="2 3">
    <name type="scientific">Lentinula lateritia</name>
    <dbReference type="NCBI Taxonomy" id="40482"/>
    <lineage>
        <taxon>Eukaryota</taxon>
        <taxon>Fungi</taxon>
        <taxon>Dikarya</taxon>
        <taxon>Basidiomycota</taxon>
        <taxon>Agaricomycotina</taxon>
        <taxon>Agaricomycetes</taxon>
        <taxon>Agaricomycetidae</taxon>
        <taxon>Agaricales</taxon>
        <taxon>Marasmiineae</taxon>
        <taxon>Omphalotaceae</taxon>
        <taxon>Lentinula</taxon>
    </lineage>
</organism>
<reference evidence="2" key="2">
    <citation type="journal article" date="2023" name="Proc. Natl. Acad. Sci. U.S.A.">
        <title>A global phylogenomic analysis of the shiitake genus Lentinula.</title>
        <authorList>
            <person name="Sierra-Patev S."/>
            <person name="Min B."/>
            <person name="Naranjo-Ortiz M."/>
            <person name="Looney B."/>
            <person name="Konkel Z."/>
            <person name="Slot J.C."/>
            <person name="Sakamoto Y."/>
            <person name="Steenwyk J.L."/>
            <person name="Rokas A."/>
            <person name="Carro J."/>
            <person name="Camarero S."/>
            <person name="Ferreira P."/>
            <person name="Molpeceres G."/>
            <person name="Ruiz-Duenas F.J."/>
            <person name="Serrano A."/>
            <person name="Henrissat B."/>
            <person name="Drula E."/>
            <person name="Hughes K.W."/>
            <person name="Mata J.L."/>
            <person name="Ishikawa N.K."/>
            <person name="Vargas-Isla R."/>
            <person name="Ushijima S."/>
            <person name="Smith C.A."/>
            <person name="Donoghue J."/>
            <person name="Ahrendt S."/>
            <person name="Andreopoulos W."/>
            <person name="He G."/>
            <person name="LaButti K."/>
            <person name="Lipzen A."/>
            <person name="Ng V."/>
            <person name="Riley R."/>
            <person name="Sandor L."/>
            <person name="Barry K."/>
            <person name="Martinez A.T."/>
            <person name="Xiao Y."/>
            <person name="Gibbons J.G."/>
            <person name="Terashima K."/>
            <person name="Grigoriev I.V."/>
            <person name="Hibbett D."/>
        </authorList>
    </citation>
    <scope>NUCLEOTIDE SEQUENCE</scope>
    <source>
        <strain evidence="2">Sp2 HRB7682 ss15</strain>
    </source>
</reference>
<proteinExistence type="predicted"/>
<evidence type="ECO:0000313" key="3">
    <source>
        <dbReference type="Proteomes" id="UP001150238"/>
    </source>
</evidence>
<sequence length="72" mass="8292">MPRSIRFNFCQFLSFLLVVAGRSLDQCLEPNVLYIRTYAATAAPWHPIEVSYAPMNSHFAVDFSRPQTLQEK</sequence>